<evidence type="ECO:0000313" key="1">
    <source>
        <dbReference type="EMBL" id="SCL39839.1"/>
    </source>
</evidence>
<dbReference type="AlphaFoldDB" id="A0A1C6TDR6"/>
<dbReference type="Proteomes" id="UP000198959">
    <property type="component" value="Unassembled WGS sequence"/>
</dbReference>
<organism evidence="1 2">
    <name type="scientific">Micromonospora pallida</name>
    <dbReference type="NCBI Taxonomy" id="145854"/>
    <lineage>
        <taxon>Bacteria</taxon>
        <taxon>Bacillati</taxon>
        <taxon>Actinomycetota</taxon>
        <taxon>Actinomycetes</taxon>
        <taxon>Micromonosporales</taxon>
        <taxon>Micromonosporaceae</taxon>
        <taxon>Micromonospora</taxon>
    </lineage>
</organism>
<sequence>MADYTSRIEPTLRPLLRDAEKLLVASPLVSDPGTTETVSVSDELKNLLDPTLLVGLGAHPGELLRQATFGRALLGGPGSVAHSLYEAVDNEQAPALALTDRRLLVYRTELVDQPGRSRWQRWFGPVEQRTRLVHEVGREQVVGAVAAPAGVLRRGRFLLIFTDRSACALVASVSDAATRAVSEIGPPQTHIGAEGEGPA</sequence>
<gene>
    <name evidence="1" type="ORF">GA0074692_5502</name>
</gene>
<dbReference type="EMBL" id="FMHW01000002">
    <property type="protein sequence ID" value="SCL39839.1"/>
    <property type="molecule type" value="Genomic_DNA"/>
</dbReference>
<dbReference type="RefSeq" id="WP_091649065.1">
    <property type="nucleotide sequence ID" value="NZ_FMHW01000002.1"/>
</dbReference>
<proteinExistence type="predicted"/>
<reference evidence="2" key="1">
    <citation type="submission" date="2016-06" db="EMBL/GenBank/DDBJ databases">
        <authorList>
            <person name="Varghese N."/>
            <person name="Submissions Spin"/>
        </authorList>
    </citation>
    <scope>NUCLEOTIDE SEQUENCE [LARGE SCALE GENOMIC DNA]</scope>
    <source>
        <strain evidence="2">DSM 43817</strain>
    </source>
</reference>
<keyword evidence="2" id="KW-1185">Reference proteome</keyword>
<dbReference type="STRING" id="145854.GA0074692_5502"/>
<evidence type="ECO:0000313" key="2">
    <source>
        <dbReference type="Proteomes" id="UP000198959"/>
    </source>
</evidence>
<accession>A0A1C6TDR6</accession>
<name>A0A1C6TDR6_9ACTN</name>
<dbReference type="OrthoDB" id="4106032at2"/>
<protein>
    <submittedName>
        <fullName evidence="1">Uncharacterized protein</fullName>
    </submittedName>
</protein>